<comment type="pathway">
    <text evidence="1">Cofactor biosynthesis; tetrahydrofolate biosynthesis; 5,6,7,8-tetrahydrofolate from 7,8-dihydrofolate: step 1/1.</text>
</comment>
<evidence type="ECO:0000313" key="7">
    <source>
        <dbReference type="EMBL" id="DAG97891.1"/>
    </source>
</evidence>
<dbReference type="Gene3D" id="3.40.430.10">
    <property type="entry name" value="Dihydrofolate Reductase, subunit A"/>
    <property type="match status" value="1"/>
</dbReference>
<keyword evidence="3" id="KW-0554">One-carbon metabolism</keyword>
<dbReference type="Pfam" id="PF00186">
    <property type="entry name" value="DHFR_1"/>
    <property type="match status" value="1"/>
</dbReference>
<dbReference type="EMBL" id="BK035393">
    <property type="protein sequence ID" value="DAG97891.1"/>
    <property type="molecule type" value="Genomic_DNA"/>
</dbReference>
<proteinExistence type="predicted"/>
<name>A0A8S5VTG7_9CAUD</name>
<evidence type="ECO:0000256" key="1">
    <source>
        <dbReference type="ARBA" id="ARBA00004903"/>
    </source>
</evidence>
<evidence type="ECO:0000259" key="6">
    <source>
        <dbReference type="PROSITE" id="PS51330"/>
    </source>
</evidence>
<dbReference type="PRINTS" id="PR00070">
    <property type="entry name" value="DHFR"/>
</dbReference>
<dbReference type="InterPro" id="IPR001796">
    <property type="entry name" value="DHFR_dom"/>
</dbReference>
<organism evidence="7">
    <name type="scientific">Ackermannviridae sp</name>
    <dbReference type="NCBI Taxonomy" id="2831612"/>
    <lineage>
        <taxon>Viruses</taxon>
        <taxon>Duplodnaviria</taxon>
        <taxon>Heunggongvirae</taxon>
        <taxon>Uroviricota</taxon>
        <taxon>Caudoviricetes</taxon>
        <taxon>Pantevenvirales</taxon>
        <taxon>Ackermannviridae</taxon>
    </lineage>
</organism>
<feature type="domain" description="DHFR" evidence="6">
    <location>
        <begin position="2"/>
        <end position="164"/>
    </location>
</feature>
<reference evidence="7" key="1">
    <citation type="journal article" date="2021" name="Proc. Natl. Acad. Sci. U.S.A.">
        <title>A Catalog of Tens of Thousands of Viruses from Human Metagenomes Reveals Hidden Associations with Chronic Diseases.</title>
        <authorList>
            <person name="Tisza M.J."/>
            <person name="Buck C.B."/>
        </authorList>
    </citation>
    <scope>NUCLEOTIDE SEQUENCE</scope>
    <source>
        <strain evidence="7">CtASH1</strain>
    </source>
</reference>
<accession>A0A8S5VTG7</accession>
<dbReference type="GO" id="GO:0046654">
    <property type="term" value="P:tetrahydrofolate biosynthetic process"/>
    <property type="evidence" value="ECO:0007669"/>
    <property type="project" value="InterPro"/>
</dbReference>
<dbReference type="CDD" id="cd00209">
    <property type="entry name" value="DHFR"/>
    <property type="match status" value="1"/>
</dbReference>
<protein>
    <recommendedName>
        <fullName evidence="2">dihydrofolate reductase</fullName>
        <ecNumber evidence="2">1.5.1.3</ecNumber>
    </recommendedName>
</protein>
<dbReference type="PROSITE" id="PS51330">
    <property type="entry name" value="DHFR_2"/>
    <property type="match status" value="1"/>
</dbReference>
<sequence>MKVKFIASVDKNFAVGNDGKLLFRIREDMNLFREMTMGNIVIMGRKTYEEIGKPLEGRLNIVLSRDDISIEGVHVFKSMEMLKAFCESSENRQKDVFVIGGAEMWNLFRRYVSQIHLTKVPDDCHEYDTVFPYDLLTAFTLVHRNQIGFYEKNYQPIVHEVYDRLGDVVVMNRKSEELLVARFVDVLEYVGKNPPAILGDDTVKIVANDRIAVRTDLRVYELPLGTLVSVDVVPSMFMNNGLMIAGWDIVDDDFIVYMTLIGKKSLSLKRGDIIADVNFYSRHPLMYAP</sequence>
<keyword evidence="4" id="KW-0521">NADP</keyword>
<dbReference type="InterPro" id="IPR024072">
    <property type="entry name" value="DHFR-like_dom_sf"/>
</dbReference>
<dbReference type="GO" id="GO:0046452">
    <property type="term" value="P:dihydrofolate metabolic process"/>
    <property type="evidence" value="ECO:0007669"/>
    <property type="project" value="TreeGrafter"/>
</dbReference>
<dbReference type="InterPro" id="IPR012259">
    <property type="entry name" value="DHFR"/>
</dbReference>
<dbReference type="GO" id="GO:0046655">
    <property type="term" value="P:folic acid metabolic process"/>
    <property type="evidence" value="ECO:0007669"/>
    <property type="project" value="TreeGrafter"/>
</dbReference>
<evidence type="ECO:0000256" key="4">
    <source>
        <dbReference type="ARBA" id="ARBA00022857"/>
    </source>
</evidence>
<dbReference type="PANTHER" id="PTHR48069:SF3">
    <property type="entry name" value="DIHYDROFOLATE REDUCTASE"/>
    <property type="match status" value="1"/>
</dbReference>
<dbReference type="EC" id="1.5.1.3" evidence="2"/>
<evidence type="ECO:0000256" key="5">
    <source>
        <dbReference type="ARBA" id="ARBA00023002"/>
    </source>
</evidence>
<evidence type="ECO:0000256" key="2">
    <source>
        <dbReference type="ARBA" id="ARBA00012856"/>
    </source>
</evidence>
<evidence type="ECO:0000256" key="3">
    <source>
        <dbReference type="ARBA" id="ARBA00022563"/>
    </source>
</evidence>
<dbReference type="GO" id="GO:0050661">
    <property type="term" value="F:NADP binding"/>
    <property type="evidence" value="ECO:0007669"/>
    <property type="project" value="InterPro"/>
</dbReference>
<dbReference type="GO" id="GO:0006730">
    <property type="term" value="P:one-carbon metabolic process"/>
    <property type="evidence" value="ECO:0007669"/>
    <property type="project" value="UniProtKB-KW"/>
</dbReference>
<keyword evidence="5" id="KW-0560">Oxidoreductase</keyword>
<dbReference type="SUPFAM" id="SSF53597">
    <property type="entry name" value="Dihydrofolate reductase-like"/>
    <property type="match status" value="1"/>
</dbReference>
<dbReference type="PANTHER" id="PTHR48069">
    <property type="entry name" value="DIHYDROFOLATE REDUCTASE"/>
    <property type="match status" value="1"/>
</dbReference>
<dbReference type="GO" id="GO:0004146">
    <property type="term" value="F:dihydrofolate reductase activity"/>
    <property type="evidence" value="ECO:0007669"/>
    <property type="project" value="UniProtKB-EC"/>
</dbReference>